<gene>
    <name evidence="1" type="ORF">NM688_g5559</name>
</gene>
<dbReference type="EMBL" id="JANHOG010001036">
    <property type="protein sequence ID" value="KAJ3546019.1"/>
    <property type="molecule type" value="Genomic_DNA"/>
</dbReference>
<organism evidence="1 2">
    <name type="scientific">Phlebia brevispora</name>
    <dbReference type="NCBI Taxonomy" id="194682"/>
    <lineage>
        <taxon>Eukaryota</taxon>
        <taxon>Fungi</taxon>
        <taxon>Dikarya</taxon>
        <taxon>Basidiomycota</taxon>
        <taxon>Agaricomycotina</taxon>
        <taxon>Agaricomycetes</taxon>
        <taxon>Polyporales</taxon>
        <taxon>Meruliaceae</taxon>
        <taxon>Phlebia</taxon>
    </lineage>
</organism>
<proteinExistence type="predicted"/>
<dbReference type="Proteomes" id="UP001148662">
    <property type="component" value="Unassembled WGS sequence"/>
</dbReference>
<name>A0ACC1STL9_9APHY</name>
<reference evidence="1" key="1">
    <citation type="submission" date="2022-07" db="EMBL/GenBank/DDBJ databases">
        <title>Genome Sequence of Phlebia brevispora.</title>
        <authorList>
            <person name="Buettner E."/>
        </authorList>
    </citation>
    <scope>NUCLEOTIDE SEQUENCE</scope>
    <source>
        <strain evidence="1">MPL23</strain>
    </source>
</reference>
<comment type="caution">
    <text evidence="1">The sequence shown here is derived from an EMBL/GenBank/DDBJ whole genome shotgun (WGS) entry which is preliminary data.</text>
</comment>
<protein>
    <submittedName>
        <fullName evidence="1">Uncharacterized protein</fullName>
    </submittedName>
</protein>
<evidence type="ECO:0000313" key="2">
    <source>
        <dbReference type="Proteomes" id="UP001148662"/>
    </source>
</evidence>
<keyword evidence="2" id="KW-1185">Reference proteome</keyword>
<sequence>MHRLSNVAIDSLRRRLNVKFSTAILNAFRNSPFYDMINKVSHDDESIVRKHNLNSKAPIEIGSQAQDGQPPTKKQKKLPPGDELDKCLQQLIDDSRVRLEKKAKLEEEALLLAKRREEWEEAEWRKKQEQEQQETEERRRRQTVEAEERRRREERETLQARNTELRTLMDMLNHSDENVQRYGKVLLDRRMREDPELQ</sequence>
<accession>A0ACC1STL9</accession>
<evidence type="ECO:0000313" key="1">
    <source>
        <dbReference type="EMBL" id="KAJ3546019.1"/>
    </source>
</evidence>